<dbReference type="Proteomes" id="UP000070529">
    <property type="component" value="Unassembled WGS sequence"/>
</dbReference>
<keyword evidence="3" id="KW-1185">Reference proteome</keyword>
<keyword evidence="1" id="KW-0812">Transmembrane</keyword>
<evidence type="ECO:0000256" key="1">
    <source>
        <dbReference type="SAM" id="Phobius"/>
    </source>
</evidence>
<evidence type="ECO:0000313" key="3">
    <source>
        <dbReference type="Proteomes" id="UP000070529"/>
    </source>
</evidence>
<keyword evidence="1" id="KW-0472">Membrane</keyword>
<comment type="caution">
    <text evidence="2">The sequence shown here is derived from an EMBL/GenBank/DDBJ whole genome shotgun (WGS) entry which is preliminary data.</text>
</comment>
<sequence length="74" mass="8564">MEVAFLVGMRGILHKFFGLSRTNLGDFVRLLLIRANMINISHIDHIFGNFFWKFAVFTLFFLVVSKAEIKKASE</sequence>
<proteinExistence type="predicted"/>
<dbReference type="EMBL" id="LNTY01000012">
    <property type="protein sequence ID" value="KXF82873.1"/>
    <property type="molecule type" value="Genomic_DNA"/>
</dbReference>
<name>A0A135IBN2_9GAMM</name>
<evidence type="ECO:0000313" key="2">
    <source>
        <dbReference type="EMBL" id="KXF82873.1"/>
    </source>
</evidence>
<feature type="transmembrane region" description="Helical" evidence="1">
    <location>
        <begin position="46"/>
        <end position="64"/>
    </location>
</feature>
<organism evidence="2 3">
    <name type="scientific">Enterovibrio coralii</name>
    <dbReference type="NCBI Taxonomy" id="294935"/>
    <lineage>
        <taxon>Bacteria</taxon>
        <taxon>Pseudomonadati</taxon>
        <taxon>Pseudomonadota</taxon>
        <taxon>Gammaproteobacteria</taxon>
        <taxon>Vibrionales</taxon>
        <taxon>Vibrionaceae</taxon>
        <taxon>Enterovibrio</taxon>
    </lineage>
</organism>
<protein>
    <submittedName>
        <fullName evidence="2">Uncharacterized protein</fullName>
    </submittedName>
</protein>
<gene>
    <name evidence="2" type="ORF">ATN88_25200</name>
</gene>
<dbReference type="AlphaFoldDB" id="A0A135IBN2"/>
<accession>A0A135IBN2</accession>
<keyword evidence="1" id="KW-1133">Transmembrane helix</keyword>
<reference evidence="2 3" key="1">
    <citation type="submission" date="2015-11" db="EMBL/GenBank/DDBJ databases">
        <title>Genomic Taxonomy of the Vibrionaceae.</title>
        <authorList>
            <person name="Gomez-Gil B."/>
            <person name="Enciso-Ibarra J."/>
        </authorList>
    </citation>
    <scope>NUCLEOTIDE SEQUENCE [LARGE SCALE GENOMIC DNA]</scope>
    <source>
        <strain evidence="2 3">CAIM 912</strain>
    </source>
</reference>